<feature type="non-terminal residue" evidence="1">
    <location>
        <position position="342"/>
    </location>
</feature>
<proteinExistence type="predicted"/>
<dbReference type="Proteomes" id="UP001159427">
    <property type="component" value="Unassembled WGS sequence"/>
</dbReference>
<evidence type="ECO:0000313" key="2">
    <source>
        <dbReference type="Proteomes" id="UP001159427"/>
    </source>
</evidence>
<accession>A0ABN8T4M6</accession>
<keyword evidence="2" id="KW-1185">Reference proteome</keyword>
<organism evidence="1 2">
    <name type="scientific">Porites evermanni</name>
    <dbReference type="NCBI Taxonomy" id="104178"/>
    <lineage>
        <taxon>Eukaryota</taxon>
        <taxon>Metazoa</taxon>
        <taxon>Cnidaria</taxon>
        <taxon>Anthozoa</taxon>
        <taxon>Hexacorallia</taxon>
        <taxon>Scleractinia</taxon>
        <taxon>Fungiina</taxon>
        <taxon>Poritidae</taxon>
        <taxon>Porites</taxon>
    </lineage>
</organism>
<protein>
    <submittedName>
        <fullName evidence="1">Uncharacterized protein</fullName>
    </submittedName>
</protein>
<sequence length="342" mass="38670">MRRKCKPCQLKGLVCTCMLEMSWVSDSEAAQRAHMTQLQREQDQKVPISDPPNVFKLVRSASFNYWTFLGNYLVTLKLLSCARGDANKAISKPIASVLPRSCLRNKDQMDMNTAVAIFRKELLNALPDDPVVATLIPEHYRYWRQNPADSLLKFPSAITFSPKHSLPFICDEKKSNVFMANLHNPVCVVPVVVAKSFDKKTICKASNFTFALDQKCYKANVEILLELPTEKSFVNSRASEVQRKGCQDHTVNFFIEEESRITYSLGTVQGFQDGNTVAFNSASSLASFGETIFVCDTSDRAVRIITNLTTYRLLGEKMDSFIDFFQLREDSGKEHHHPTSLN</sequence>
<comment type="caution">
    <text evidence="1">The sequence shown here is derived from an EMBL/GenBank/DDBJ whole genome shotgun (WGS) entry which is preliminary data.</text>
</comment>
<gene>
    <name evidence="1" type="ORF">PEVE_00039874</name>
</gene>
<reference evidence="1 2" key="1">
    <citation type="submission" date="2022-05" db="EMBL/GenBank/DDBJ databases">
        <authorList>
            <consortium name="Genoscope - CEA"/>
            <person name="William W."/>
        </authorList>
    </citation>
    <scope>NUCLEOTIDE SEQUENCE [LARGE SCALE GENOMIC DNA]</scope>
</reference>
<name>A0ABN8T4M6_9CNID</name>
<evidence type="ECO:0000313" key="1">
    <source>
        <dbReference type="EMBL" id="CAH3199284.1"/>
    </source>
</evidence>
<dbReference type="EMBL" id="CALNXI010007116">
    <property type="protein sequence ID" value="CAH3199284.1"/>
    <property type="molecule type" value="Genomic_DNA"/>
</dbReference>